<evidence type="ECO:0000313" key="7">
    <source>
        <dbReference type="Proteomes" id="UP000018731"/>
    </source>
</evidence>
<evidence type="ECO:0000313" key="6">
    <source>
        <dbReference type="EMBL" id="ETD22798.1"/>
    </source>
</evidence>
<feature type="binding site" evidence="4">
    <location>
        <position position="48"/>
    </location>
    <ligand>
        <name>1-deoxy-D-xylulose 5-phosphate</name>
        <dbReference type="ChEBI" id="CHEBI:57792"/>
    </ligand>
</feature>
<dbReference type="UniPathway" id="UPA00244">
    <property type="reaction ID" value="UER00313"/>
</dbReference>
<dbReference type="EMBL" id="AZJI01000007">
    <property type="protein sequence ID" value="ETD22798.1"/>
    <property type="molecule type" value="Genomic_DNA"/>
</dbReference>
<dbReference type="Gene3D" id="3.20.20.70">
    <property type="entry name" value="Aldolase class I"/>
    <property type="match status" value="1"/>
</dbReference>
<dbReference type="PATRIC" id="fig|1357400.3.peg.2146"/>
<feature type="binding site" evidence="4">
    <location>
        <begin position="12"/>
        <end position="13"/>
    </location>
    <ligand>
        <name>1-deoxy-D-xylulose 5-phosphate</name>
        <dbReference type="ChEBI" id="CHEBI:57792"/>
    </ligand>
</feature>
<keyword evidence="1 4" id="KW-0963">Cytoplasm</keyword>
<gene>
    <name evidence="4" type="primary">pdxJ</name>
    <name evidence="6" type="ORF">HMPREF2086_01597</name>
</gene>
<dbReference type="CDD" id="cd00003">
    <property type="entry name" value="PNPsynthase"/>
    <property type="match status" value="1"/>
</dbReference>
<dbReference type="eggNOG" id="COG0854">
    <property type="taxonomic scope" value="Bacteria"/>
</dbReference>
<feature type="active site" description="Proton acceptor" evidence="4">
    <location>
        <position position="46"/>
    </location>
</feature>
<comment type="similarity">
    <text evidence="4">Belongs to the PNP synthase family.</text>
</comment>
<evidence type="ECO:0000256" key="2">
    <source>
        <dbReference type="ARBA" id="ARBA00022679"/>
    </source>
</evidence>
<name>V8C5V9_9HELI</name>
<keyword evidence="7" id="KW-1185">Reference proteome</keyword>
<feature type="binding site" evidence="4">
    <location>
        <position position="21"/>
    </location>
    <ligand>
        <name>3-amino-2-oxopropyl phosphate</name>
        <dbReference type="ChEBI" id="CHEBI:57279"/>
    </ligand>
</feature>
<dbReference type="GO" id="GO:0005829">
    <property type="term" value="C:cytosol"/>
    <property type="evidence" value="ECO:0007669"/>
    <property type="project" value="TreeGrafter"/>
</dbReference>
<feature type="binding site" evidence="4">
    <location>
        <position position="53"/>
    </location>
    <ligand>
        <name>1-deoxy-D-xylulose 5-phosphate</name>
        <dbReference type="ChEBI" id="CHEBI:57792"/>
    </ligand>
</feature>
<dbReference type="RefSeq" id="WP_023928332.1">
    <property type="nucleotide sequence ID" value="NZ_KI669455.1"/>
</dbReference>
<sequence>MAKKIALGLNIDHIATLREARKINYPDPLEAVFIAKNCGVEQITLHLREDRRHIQDDDVERVVASSNIPVNVECSCDEQIVDILCELKPYKVTLVPEHREELTTEGGLNMRSKKIKEIIEEFNARKIYIATFIDPELEAIELSKQYGASGIELHTGNYSNIYQALYSNIERTHNAINYLTLTHDELHEKMQDSIHSLSSCAKIANELGLGVFAGHGLNYQNVRNIVENVPYLSELNIGHSIISRAVIVGLERAIRDMQSLLYV</sequence>
<dbReference type="Proteomes" id="UP000018731">
    <property type="component" value="Unassembled WGS sequence"/>
</dbReference>
<dbReference type="HAMAP" id="MF_00279">
    <property type="entry name" value="PdxJ"/>
    <property type="match status" value="1"/>
</dbReference>
<dbReference type="InterPro" id="IPR004569">
    <property type="entry name" value="PyrdxlP_synth_PdxJ"/>
</dbReference>
<keyword evidence="2 4" id="KW-0808">Transferase</keyword>
<feature type="active site" description="Proton acceptor" evidence="4">
    <location>
        <position position="73"/>
    </location>
</feature>
<feature type="binding site" evidence="4">
    <location>
        <position position="216"/>
    </location>
    <ligand>
        <name>3-amino-2-oxopropyl phosphate</name>
        <dbReference type="ChEBI" id="CHEBI:57279"/>
    </ligand>
</feature>
<dbReference type="AlphaFoldDB" id="V8C5V9"/>
<feature type="active site" description="Proton donor" evidence="4">
    <location>
        <position position="215"/>
    </location>
</feature>
<dbReference type="InterPro" id="IPR036130">
    <property type="entry name" value="Pyridoxine-5'_phos_synth"/>
</dbReference>
<dbReference type="NCBIfam" id="NF003627">
    <property type="entry name" value="PRK05265.1-5"/>
    <property type="match status" value="1"/>
</dbReference>
<feature type="binding site" evidence="4">
    <location>
        <begin position="238"/>
        <end position="239"/>
    </location>
    <ligand>
        <name>3-amino-2-oxopropyl phosphate</name>
        <dbReference type="ChEBI" id="CHEBI:57279"/>
    </ligand>
</feature>
<evidence type="ECO:0000256" key="3">
    <source>
        <dbReference type="ARBA" id="ARBA00023096"/>
    </source>
</evidence>
<accession>V8C5V9</accession>
<comment type="pathway">
    <text evidence="4">Cofactor biosynthesis; pyridoxine 5'-phosphate biosynthesis; pyridoxine 5'-phosphate from D-erythrose 4-phosphate: step 5/5.</text>
</comment>
<dbReference type="Pfam" id="PF03740">
    <property type="entry name" value="PdxJ"/>
    <property type="match status" value="1"/>
</dbReference>
<reference evidence="6 7" key="1">
    <citation type="journal article" date="2014" name="Genome Announc.">
        <title>Draft genome sequences of six enterohepatic helicobacter species isolated from humans and one from rhesus macaques.</title>
        <authorList>
            <person name="Shen Z."/>
            <person name="Sheh A."/>
            <person name="Young S.K."/>
            <person name="Abouelliel A."/>
            <person name="Ward D.V."/>
            <person name="Earl A.M."/>
            <person name="Fox J.G."/>
        </authorList>
    </citation>
    <scope>NUCLEOTIDE SEQUENCE [LARGE SCALE GENOMIC DNA]</scope>
    <source>
        <strain evidence="6 7">MIT 99-5501</strain>
    </source>
</reference>
<organism evidence="6 7">
    <name type="scientific">Helicobacter macacae MIT 99-5501</name>
    <dbReference type="NCBI Taxonomy" id="1357400"/>
    <lineage>
        <taxon>Bacteria</taxon>
        <taxon>Pseudomonadati</taxon>
        <taxon>Campylobacterota</taxon>
        <taxon>Epsilonproteobacteria</taxon>
        <taxon>Campylobacterales</taxon>
        <taxon>Helicobacteraceae</taxon>
        <taxon>Helicobacter</taxon>
    </lineage>
</organism>
<comment type="function">
    <text evidence="4">Catalyzes the complicated ring closure reaction between the two acyclic compounds 1-deoxy-D-xylulose-5-phosphate (DXP) and 3-amino-2-oxopropyl phosphate (1-amino-acetone-3-phosphate or AAP) to form pyridoxine 5'-phosphate (PNP) and inorganic phosphate.</text>
</comment>
<feature type="binding site" evidence="4">
    <location>
        <position position="103"/>
    </location>
    <ligand>
        <name>1-deoxy-D-xylulose 5-phosphate</name>
        <dbReference type="ChEBI" id="CHEBI:57792"/>
    </ligand>
</feature>
<feature type="binding site" evidence="4">
    <location>
        <position position="10"/>
    </location>
    <ligand>
        <name>3-amino-2-oxopropyl phosphate</name>
        <dbReference type="ChEBI" id="CHEBI:57279"/>
    </ligand>
</feature>
<dbReference type="PANTHER" id="PTHR30456:SF0">
    <property type="entry name" value="PYRIDOXINE 5'-PHOSPHATE SYNTHASE"/>
    <property type="match status" value="1"/>
</dbReference>
<dbReference type="EC" id="2.6.99.2" evidence="4 5"/>
<dbReference type="GO" id="GO:0008615">
    <property type="term" value="P:pyridoxine biosynthetic process"/>
    <property type="evidence" value="ECO:0007669"/>
    <property type="project" value="UniProtKB-UniRule"/>
</dbReference>
<comment type="subcellular location">
    <subcellularLocation>
        <location evidence="4">Cytoplasm</location>
    </subcellularLocation>
</comment>
<dbReference type="HOGENOM" id="CLU_074563_0_0_7"/>
<feature type="site" description="Transition state stabilizer" evidence="4">
    <location>
        <position position="152"/>
    </location>
</feature>
<comment type="caution">
    <text evidence="6">The sequence shown here is derived from an EMBL/GenBank/DDBJ whole genome shotgun (WGS) entry which is preliminary data.</text>
</comment>
<dbReference type="NCBIfam" id="TIGR00559">
    <property type="entry name" value="pdxJ"/>
    <property type="match status" value="1"/>
</dbReference>
<comment type="catalytic activity">
    <reaction evidence="4">
        <text>3-amino-2-oxopropyl phosphate + 1-deoxy-D-xylulose 5-phosphate = pyridoxine 5'-phosphate + phosphate + 2 H2O + H(+)</text>
        <dbReference type="Rhea" id="RHEA:15265"/>
        <dbReference type="ChEBI" id="CHEBI:15377"/>
        <dbReference type="ChEBI" id="CHEBI:15378"/>
        <dbReference type="ChEBI" id="CHEBI:43474"/>
        <dbReference type="ChEBI" id="CHEBI:57279"/>
        <dbReference type="ChEBI" id="CHEBI:57792"/>
        <dbReference type="ChEBI" id="CHEBI:58589"/>
        <dbReference type="EC" id="2.6.99.2"/>
    </reaction>
</comment>
<comment type="subunit">
    <text evidence="4">Homooctamer; tetramer of dimers.</text>
</comment>
<protein>
    <recommendedName>
        <fullName evidence="4 5">Pyridoxine 5'-phosphate synthase</fullName>
        <shortName evidence="4">PNP synthase</shortName>
        <ecNumber evidence="4 5">2.6.99.2</ecNumber>
    </recommendedName>
</protein>
<evidence type="ECO:0000256" key="1">
    <source>
        <dbReference type="ARBA" id="ARBA00022490"/>
    </source>
</evidence>
<proteinExistence type="inferred from homology"/>
<dbReference type="GO" id="GO:0033856">
    <property type="term" value="F:pyridoxine 5'-phosphate synthase activity"/>
    <property type="evidence" value="ECO:0007669"/>
    <property type="project" value="UniProtKB-UniRule"/>
</dbReference>
<evidence type="ECO:0000256" key="4">
    <source>
        <dbReference type="HAMAP-Rule" id="MF_00279"/>
    </source>
</evidence>
<keyword evidence="3 4" id="KW-0664">Pyridoxine biosynthesis</keyword>
<evidence type="ECO:0000256" key="5">
    <source>
        <dbReference type="NCBIfam" id="TIGR00559"/>
    </source>
</evidence>
<dbReference type="InterPro" id="IPR013785">
    <property type="entry name" value="Aldolase_TIM"/>
</dbReference>
<dbReference type="SUPFAM" id="SSF63892">
    <property type="entry name" value="Pyridoxine 5'-phosphate synthase"/>
    <property type="match status" value="1"/>
</dbReference>
<dbReference type="PANTHER" id="PTHR30456">
    <property type="entry name" value="PYRIDOXINE 5'-PHOSPHATE SYNTHASE"/>
    <property type="match status" value="1"/>
</dbReference>
<dbReference type="NCBIfam" id="NF003625">
    <property type="entry name" value="PRK05265.1-3"/>
    <property type="match status" value="1"/>
</dbReference>
<dbReference type="STRING" id="1357400.HMPREF2086_01597"/>